<reference evidence="7" key="1">
    <citation type="submission" date="2021-02" db="EMBL/GenBank/DDBJ databases">
        <authorList>
            <person name="Nowell W R."/>
        </authorList>
    </citation>
    <scope>NUCLEOTIDE SEQUENCE</scope>
</reference>
<dbReference type="GO" id="GO:0005525">
    <property type="term" value="F:GTP binding"/>
    <property type="evidence" value="ECO:0007669"/>
    <property type="project" value="UniProtKB-KW"/>
</dbReference>
<keyword evidence="3 5" id="KW-0040">ANK repeat</keyword>
<dbReference type="PROSITE" id="PS50297">
    <property type="entry name" value="ANK_REP_REGION"/>
    <property type="match status" value="1"/>
</dbReference>
<dbReference type="SUPFAM" id="SSF48403">
    <property type="entry name" value="Ankyrin repeat"/>
    <property type="match status" value="1"/>
</dbReference>
<keyword evidence="4" id="KW-0342">GTP-binding</keyword>
<dbReference type="InterPro" id="IPR054696">
    <property type="entry name" value="GTP-eEF1A_C"/>
</dbReference>
<dbReference type="InterPro" id="IPR001496">
    <property type="entry name" value="SOCS_box"/>
</dbReference>
<evidence type="ECO:0000256" key="4">
    <source>
        <dbReference type="ARBA" id="ARBA00023134"/>
    </source>
</evidence>
<dbReference type="PROSITE" id="PS50225">
    <property type="entry name" value="SOCS"/>
    <property type="match status" value="1"/>
</dbReference>
<dbReference type="PANTHER" id="PTHR24198">
    <property type="entry name" value="ANKYRIN REPEAT AND PROTEIN KINASE DOMAIN-CONTAINING PROTEIN"/>
    <property type="match status" value="1"/>
</dbReference>
<evidence type="ECO:0000313" key="7">
    <source>
        <dbReference type="EMBL" id="CAF4801615.1"/>
    </source>
</evidence>
<evidence type="ECO:0000256" key="5">
    <source>
        <dbReference type="PROSITE-ProRule" id="PRU00023"/>
    </source>
</evidence>
<feature type="repeat" description="ANK" evidence="5">
    <location>
        <begin position="184"/>
        <end position="216"/>
    </location>
</feature>
<comment type="caution">
    <text evidence="7">The sequence shown here is derived from an EMBL/GenBank/DDBJ whole genome shotgun (WGS) entry which is preliminary data.</text>
</comment>
<keyword evidence="1" id="KW-0677">Repeat</keyword>
<dbReference type="SUPFAM" id="SSF50465">
    <property type="entry name" value="EF-Tu/eEF-1alpha/eIF2-gamma C-terminal domain"/>
    <property type="match status" value="1"/>
</dbReference>
<name>A0A821PE05_9BILA</name>
<dbReference type="EMBL" id="CAJOBS010002241">
    <property type="protein sequence ID" value="CAF4801615.1"/>
    <property type="molecule type" value="Genomic_DNA"/>
</dbReference>
<evidence type="ECO:0000259" key="6">
    <source>
        <dbReference type="PROSITE" id="PS50225"/>
    </source>
</evidence>
<proteinExistence type="predicted"/>
<feature type="domain" description="SOCS box" evidence="6">
    <location>
        <begin position="499"/>
        <end position="544"/>
    </location>
</feature>
<dbReference type="Gene3D" id="1.25.40.20">
    <property type="entry name" value="Ankyrin repeat-containing domain"/>
    <property type="match status" value="1"/>
</dbReference>
<evidence type="ECO:0000313" key="8">
    <source>
        <dbReference type="Proteomes" id="UP000663838"/>
    </source>
</evidence>
<organism evidence="7 8">
    <name type="scientific">Rotaria socialis</name>
    <dbReference type="NCBI Taxonomy" id="392032"/>
    <lineage>
        <taxon>Eukaryota</taxon>
        <taxon>Metazoa</taxon>
        <taxon>Spiralia</taxon>
        <taxon>Gnathifera</taxon>
        <taxon>Rotifera</taxon>
        <taxon>Eurotatoria</taxon>
        <taxon>Bdelloidea</taxon>
        <taxon>Philodinida</taxon>
        <taxon>Philodinidae</taxon>
        <taxon>Rotaria</taxon>
    </lineage>
</organism>
<protein>
    <recommendedName>
        <fullName evidence="6">SOCS box domain-containing protein</fullName>
    </recommendedName>
</protein>
<dbReference type="PROSITE" id="PS50088">
    <property type="entry name" value="ANK_REPEAT"/>
    <property type="match status" value="1"/>
</dbReference>
<evidence type="ECO:0000256" key="2">
    <source>
        <dbReference type="ARBA" id="ARBA00022741"/>
    </source>
</evidence>
<dbReference type="Pfam" id="PF22594">
    <property type="entry name" value="GTP-eEF1A_C"/>
    <property type="match status" value="1"/>
</dbReference>
<keyword evidence="2" id="KW-0547">Nucleotide-binding</keyword>
<dbReference type="InterPro" id="IPR036770">
    <property type="entry name" value="Ankyrin_rpt-contain_sf"/>
</dbReference>
<dbReference type="Gene3D" id="2.40.30.10">
    <property type="entry name" value="Translation factors"/>
    <property type="match status" value="1"/>
</dbReference>
<accession>A0A821PE05</accession>
<dbReference type="SMART" id="SM00248">
    <property type="entry name" value="ANK"/>
    <property type="match status" value="4"/>
</dbReference>
<gene>
    <name evidence="7" type="ORF">TOA249_LOCUS23396</name>
</gene>
<dbReference type="AlphaFoldDB" id="A0A821PE05"/>
<dbReference type="Proteomes" id="UP000663838">
    <property type="component" value="Unassembled WGS sequence"/>
</dbReference>
<dbReference type="PANTHER" id="PTHR24198:SF165">
    <property type="entry name" value="ANKYRIN REPEAT-CONTAINING PROTEIN-RELATED"/>
    <property type="match status" value="1"/>
</dbReference>
<evidence type="ECO:0000256" key="3">
    <source>
        <dbReference type="ARBA" id="ARBA00023043"/>
    </source>
</evidence>
<dbReference type="InterPro" id="IPR002110">
    <property type="entry name" value="Ankyrin_rpt"/>
</dbReference>
<sequence length="732" mass="84706">MCVEKFADFPPLGRFAVRDMRQTVAVGVIKDVEKKAISTAKGGKPAVAAGKENVVRHMLDMKVSEDSAINNTSKLSAHKFKFSQQYSSREHMAQQILDHSSFINTNMAMLLRSALMSGAASFRYALHDFKMIHKRTFAEEINKFDKQQNTLLWYLTIAGLYTSIEDLYRLSQVELNINIKNGSFNQTILHYAVMNGNIEDIRIILEIGIDTNLGDQSSRTALHYIALYGTKNKNDVDIAKLLIDHEALPNLQDSNHQTSLHCAIRKENYDLVEYLISLPTVNVCIKDKEGYGPLGYLCEHILNLSDISLEYNQYTDSLEQIFKIIYLIIDRCPFDQLSYNFHITKNDKMSENLLLHVYNKFTNLRIPMKTNALFHRLHSIVIGTEQDHRLLVEQLLELHSWQSAIIALSNTHNVNVLNALIECIAHDSHVLLIQNIFPSTYRSLFFALIFYVLATNMTLLRNIVPMCKLTIDNDDELCHTYIDNYNLHTNYVTFIHTCLHYARCNVFSLKHLCRYHIRHYLKSHIIDKIDKCSYLKLKYRDYIKFNELLLIYSKIDNLSYIVYLIKRLYKIDQINEDKLFQNEIKANLESSSYDLNKNVDISTYSLYSTETSLDSHTDQTLSSRSNTLENDYESSVETFEPIHQRTIEEIMVESNFSIQNSHDNQTESEHSLQPTMKTSMAEINVRSMIKHKSTLSFSDDDNLTVQFQNELANMKAKSNDIEEMITKFLLKS</sequence>
<dbReference type="Pfam" id="PF12796">
    <property type="entry name" value="Ank_2"/>
    <property type="match status" value="1"/>
</dbReference>
<dbReference type="InterPro" id="IPR009001">
    <property type="entry name" value="Transl_elong_EF1A/Init_IF2_C"/>
</dbReference>
<evidence type="ECO:0000256" key="1">
    <source>
        <dbReference type="ARBA" id="ARBA00022737"/>
    </source>
</evidence>